<dbReference type="RefSeq" id="WP_282588946.1">
    <property type="nucleotide sequence ID" value="NZ_JAMOIM010000055.1"/>
</dbReference>
<dbReference type="EMBL" id="JAMOIM010000055">
    <property type="protein sequence ID" value="MCW6512569.1"/>
    <property type="molecule type" value="Genomic_DNA"/>
</dbReference>
<evidence type="ECO:0000313" key="1">
    <source>
        <dbReference type="EMBL" id="MCW6512569.1"/>
    </source>
</evidence>
<protein>
    <submittedName>
        <fullName evidence="1">Cache domain-containing protein</fullName>
    </submittedName>
</protein>
<keyword evidence="2" id="KW-1185">Reference proteome</keyword>
<evidence type="ECO:0000313" key="2">
    <source>
        <dbReference type="Proteomes" id="UP001165667"/>
    </source>
</evidence>
<name>A0AA41Z1P1_9HYPH</name>
<dbReference type="Proteomes" id="UP001165667">
    <property type="component" value="Unassembled WGS sequence"/>
</dbReference>
<reference evidence="1" key="1">
    <citation type="submission" date="2022-05" db="EMBL/GenBank/DDBJ databases">
        <authorList>
            <person name="Pankratov T."/>
        </authorList>
    </citation>
    <scope>NUCLEOTIDE SEQUENCE</scope>
    <source>
        <strain evidence="1">BP6-180914</strain>
    </source>
</reference>
<organism evidence="1 2">
    <name type="scientific">Lichenifustis flavocetrariae</name>
    <dbReference type="NCBI Taxonomy" id="2949735"/>
    <lineage>
        <taxon>Bacteria</taxon>
        <taxon>Pseudomonadati</taxon>
        <taxon>Pseudomonadota</taxon>
        <taxon>Alphaproteobacteria</taxon>
        <taxon>Hyphomicrobiales</taxon>
        <taxon>Lichenihabitantaceae</taxon>
        <taxon>Lichenifustis</taxon>
    </lineage>
</organism>
<dbReference type="AlphaFoldDB" id="A0AA41Z1P1"/>
<sequence length="318" mass="33619">MNPPPLSDFEYAAVTMVHLLADLRRISPAVRALSNVMDDGRYVAAEQVMAPDAKGTAYRLRIGRQGSEPHEEVLDLDESFAVIGRTTAAPSGQGARGSTSELADDGAAQITSARHPSMRRDGDGLMLSRRAQSGPGQVFGVAVRLEGLTEFLKQARVFEGEHISVFDARGTLLADSSGLELAGRLGTMAAAASGTDAALKDPLAFDQQSFAAFKAEKAPQDRMFRLPNGDVYASVVPIDVNGNTVIVASSVPTRLFEGSANRLLFSSLAVEAGMLLLAGAMVAFASRSISRPIDLLASDVERIINFEFGTGTPGQPNP</sequence>
<gene>
    <name evidence="1" type="ORF">M8523_32170</name>
</gene>
<accession>A0AA41Z1P1</accession>
<proteinExistence type="predicted"/>
<comment type="caution">
    <text evidence="1">The sequence shown here is derived from an EMBL/GenBank/DDBJ whole genome shotgun (WGS) entry which is preliminary data.</text>
</comment>